<organism evidence="2 3">
    <name type="scientific">Marinobacter azerbaijanicus</name>
    <dbReference type="NCBI Taxonomy" id="3050455"/>
    <lineage>
        <taxon>Bacteria</taxon>
        <taxon>Pseudomonadati</taxon>
        <taxon>Pseudomonadota</taxon>
        <taxon>Gammaproteobacteria</taxon>
        <taxon>Pseudomonadales</taxon>
        <taxon>Marinobacteraceae</taxon>
        <taxon>Marinobacter</taxon>
    </lineage>
</organism>
<evidence type="ECO:0000313" key="2">
    <source>
        <dbReference type="EMBL" id="MDL0433324.1"/>
    </source>
</evidence>
<dbReference type="EMBL" id="JASSVS010000013">
    <property type="protein sequence ID" value="MDL0433324.1"/>
    <property type="molecule type" value="Genomic_DNA"/>
</dbReference>
<dbReference type="InterPro" id="IPR033469">
    <property type="entry name" value="CYTH-like_dom_sf"/>
</dbReference>
<dbReference type="SMART" id="SM01118">
    <property type="entry name" value="CYTH"/>
    <property type="match status" value="1"/>
</dbReference>
<evidence type="ECO:0000313" key="3">
    <source>
        <dbReference type="Proteomes" id="UP001227964"/>
    </source>
</evidence>
<comment type="caution">
    <text evidence="2">The sequence shown here is derived from an EMBL/GenBank/DDBJ whole genome shotgun (WGS) entry which is preliminary data.</text>
</comment>
<dbReference type="CDD" id="cd07756">
    <property type="entry name" value="CYTH-like_Pase_CHAD"/>
    <property type="match status" value="1"/>
</dbReference>
<dbReference type="Pfam" id="PF01928">
    <property type="entry name" value="CYTH"/>
    <property type="match status" value="1"/>
</dbReference>
<dbReference type="Gene3D" id="2.40.320.10">
    <property type="entry name" value="Hypothetical Protein Pfu-838710-001"/>
    <property type="match status" value="1"/>
</dbReference>
<dbReference type="PANTHER" id="PTHR39569">
    <property type="entry name" value="INORGANIC TRIPHOSPHATASE"/>
    <property type="match status" value="1"/>
</dbReference>
<keyword evidence="3" id="KW-1185">Reference proteome</keyword>
<proteinExistence type="predicted"/>
<dbReference type="SUPFAM" id="SSF55154">
    <property type="entry name" value="CYTH-like phosphatases"/>
    <property type="match status" value="1"/>
</dbReference>
<dbReference type="RefSeq" id="WP_285393033.1">
    <property type="nucleotide sequence ID" value="NZ_JASSVS010000013.1"/>
</dbReference>
<name>A0ABT7IGM5_9GAMM</name>
<dbReference type="InterPro" id="IPR023577">
    <property type="entry name" value="CYTH_domain"/>
</dbReference>
<gene>
    <name evidence="2" type="ORF">QPM17_19475</name>
</gene>
<protein>
    <submittedName>
        <fullName evidence="2">CYTH domain-containing protein</fullName>
    </submittedName>
</protein>
<accession>A0ABT7IGM5</accession>
<dbReference type="InterPro" id="IPR039013">
    <property type="entry name" value="YgiF"/>
</dbReference>
<evidence type="ECO:0000259" key="1">
    <source>
        <dbReference type="PROSITE" id="PS51707"/>
    </source>
</evidence>
<dbReference type="PANTHER" id="PTHR39569:SF1">
    <property type="entry name" value="INORGANIC TRIPHOSPHATASE"/>
    <property type="match status" value="1"/>
</dbReference>
<dbReference type="Proteomes" id="UP001227964">
    <property type="component" value="Unassembled WGS sequence"/>
</dbReference>
<feature type="domain" description="CYTH" evidence="1">
    <location>
        <begin position="2"/>
        <end position="199"/>
    </location>
</feature>
<reference evidence="2 3" key="1">
    <citation type="submission" date="2023-06" db="EMBL/GenBank/DDBJ databases">
        <title>Marinobacter azerbaijanicus a moderately halophilic, isolated from Urmia Lake in Azerbaijan region of Iran.</title>
        <authorList>
            <person name="Sanchez-Porro C."/>
            <person name="Aghdam E.M."/>
            <person name="Saheb S.M."/>
            <person name="Tarhriz V."/>
            <person name="Kazemi E."/>
            <person name="Ammozegar M.A."/>
            <person name="Ventosa A."/>
            <person name="Hejazi M.S."/>
        </authorList>
    </citation>
    <scope>NUCLEOTIDE SEQUENCE [LARGE SCALE GENOMIC DNA]</scope>
    <source>
        <strain evidence="2 3">TBZ242</strain>
    </source>
</reference>
<dbReference type="PROSITE" id="PS51707">
    <property type="entry name" value="CYTH"/>
    <property type="match status" value="1"/>
</dbReference>
<sequence length="285" mass="31537">MAQELEIKLSVAQSDLDRAIDWLSGQPNTRQSETLQLGNTYFDTPDGDLNRQKIALRIRKMGDRYIQTLKTRGEFVDGAHRRQEWEWPLIGTTLNMGLIADTPVGQSVNLAELQPVFETNFERRVVMIEQGDTLIEVAIDSGEIAVEGRSRLLNEIEFELKSGDAAALLAWARRLADEVPVFLNLISKAEQGYYLAGLYHPAPDAGEEPELAVNEFLFALSVSWLTGSPAPVDEEALGNIGRLADERGVSELYHRVVRALVNGTPVSDMVSHRELGQLQLAIAAG</sequence>